<dbReference type="Proteomes" id="UP001448858">
    <property type="component" value="Chromosome"/>
</dbReference>
<accession>A0ABZ2ZWT0</accession>
<dbReference type="Gene3D" id="3.40.50.300">
    <property type="entry name" value="P-loop containing nucleotide triphosphate hydrolases"/>
    <property type="match status" value="2"/>
</dbReference>
<dbReference type="SUPFAM" id="SSF52540">
    <property type="entry name" value="P-loop containing nucleoside triphosphate hydrolases"/>
    <property type="match status" value="1"/>
</dbReference>
<comment type="subunit">
    <text evidence="2">Heterodimer of SbcC and SbcD.</text>
</comment>
<feature type="domain" description="Rad50/SbcC-type AAA" evidence="6">
    <location>
        <begin position="5"/>
        <end position="213"/>
    </location>
</feature>
<evidence type="ECO:0000259" key="6">
    <source>
        <dbReference type="Pfam" id="PF13476"/>
    </source>
</evidence>
<comment type="similarity">
    <text evidence="1">Belongs to the SMC family. SbcC subfamily.</text>
</comment>
<gene>
    <name evidence="7" type="ORF">AAE021_03200</name>
</gene>
<protein>
    <recommendedName>
        <fullName evidence="3">Nuclease SbcCD subunit C</fullName>
    </recommendedName>
</protein>
<feature type="coiled-coil region" evidence="4">
    <location>
        <begin position="852"/>
        <end position="879"/>
    </location>
</feature>
<dbReference type="Pfam" id="PF13558">
    <property type="entry name" value="SbcC_Walker_B"/>
    <property type="match status" value="1"/>
</dbReference>
<keyword evidence="4" id="KW-0175">Coiled coil</keyword>
<feature type="compositionally biased region" description="Low complexity" evidence="5">
    <location>
        <begin position="238"/>
        <end position="269"/>
    </location>
</feature>
<name>A0ABZ2ZWT0_9MICC</name>
<evidence type="ECO:0000313" key="7">
    <source>
        <dbReference type="EMBL" id="WZP16613.1"/>
    </source>
</evidence>
<feature type="region of interest" description="Disordered" evidence="5">
    <location>
        <begin position="218"/>
        <end position="269"/>
    </location>
</feature>
<sequence length="1065" mass="113267">MRIHRLEIQAFGPFAGREVIDFDELGAHGLFLLNGPTGAGKTSILDAICYALYGGVPGARQTAKRLRSDHAAPDTAPEVLLEFSSGDRRLEVVRNPAWDRPAKRGTGKTVLEQAHTTLREFSQGEWVTKSARNDEAGAEIQALMGMDKEQFTRVVMLPQGDFAAFLRADAKTRADLLQKLFGTTRFEEIEDQLKEDLAAATRQLQDARAEAEHVLRRARDEMQRWPADAEVNGDRATAGSGNDASVAGDADADAGAADDAGNAGAAGAAGTDMAAVEEFRRMLAVRTAAAREEHEVLAAALVDAEAARQDLEHRRARGIARQQLERDEQDHERRNPEIAPLRVALARHEQAEALSGYLRAVDAAAAKLRLREEAAQQARSHLAAHSRAAVYGLASGPDEKTDGGTDGDAENSADDAAAASALAAADTRLTTELGAAEAALAEEKRISDLEEELSGAAERAESRRAAAAAARAAAASLRSEEADLTRELESLRERASRRESAADDLERARALTRAICEHTRAAREAETAAALAVELRGNYQDRRQEWQDKLQRRLDQAAAELAGRLESGQCCPVCGSVEHPAPAVLPDGESAVTRQDEEHARQLTDAAEQEFEAARTQAEAAGRKVAELRIQGGDGDPAAAQAAEAAAAAALDKAAAASLELEAALQRCTEVSAELEQLAGEESAALVAAAQADEQHVAAQRQIADLSGRVEAARNGFASLAERVECITELRALVAAARRTLADRKSAEETAAEAGQDLAAKLADSEFETVEALRDALLDPETAAAHKLAVTAYDQEGQRLMLRREGEDSAAALDGHGEPLPVPDEEDLVMASDAASEARRRLTKCSVDLGLMEASAEALQAYGRELAEASERIRPLEERYELLRSVTDTARGLGENGYKMTLSTYVLAARLEQVAAAATERLSAMTGGRYALVHSDSTSGNKKAGLGLHVTDAWTGQHRDTSTLSGGEGFMASLALALGLADVVQQEAGGVSIETLFVDEGFGSLDDTSLEQVMDALEGLRDGGRVVGLVSHVAEMKQRIGAQLQITKGRNGSTVRFSAGTPVGV</sequence>
<evidence type="ECO:0000256" key="4">
    <source>
        <dbReference type="SAM" id="Coils"/>
    </source>
</evidence>
<dbReference type="RefSeq" id="WP_342024220.1">
    <property type="nucleotide sequence ID" value="NZ_CP151657.1"/>
</dbReference>
<keyword evidence="8" id="KW-1185">Reference proteome</keyword>
<feature type="region of interest" description="Disordered" evidence="5">
    <location>
        <begin position="394"/>
        <end position="415"/>
    </location>
</feature>
<dbReference type="EMBL" id="CP151657">
    <property type="protein sequence ID" value="WZP16613.1"/>
    <property type="molecule type" value="Genomic_DNA"/>
</dbReference>
<evidence type="ECO:0000313" key="8">
    <source>
        <dbReference type="Proteomes" id="UP001448858"/>
    </source>
</evidence>
<organism evidence="7 8">
    <name type="scientific">Arthrobacter citreus</name>
    <dbReference type="NCBI Taxonomy" id="1670"/>
    <lineage>
        <taxon>Bacteria</taxon>
        <taxon>Bacillati</taxon>
        <taxon>Actinomycetota</taxon>
        <taxon>Actinomycetes</taxon>
        <taxon>Micrococcales</taxon>
        <taxon>Micrococcaceae</taxon>
        <taxon>Arthrobacter</taxon>
    </lineage>
</organism>
<feature type="coiled-coil region" evidence="4">
    <location>
        <begin position="661"/>
        <end position="709"/>
    </location>
</feature>
<evidence type="ECO:0000256" key="1">
    <source>
        <dbReference type="ARBA" id="ARBA00006930"/>
    </source>
</evidence>
<evidence type="ECO:0000256" key="3">
    <source>
        <dbReference type="ARBA" id="ARBA00013368"/>
    </source>
</evidence>
<dbReference type="Pfam" id="PF13476">
    <property type="entry name" value="AAA_23"/>
    <property type="match status" value="1"/>
</dbReference>
<dbReference type="InterPro" id="IPR027417">
    <property type="entry name" value="P-loop_NTPase"/>
</dbReference>
<proteinExistence type="inferred from homology"/>
<evidence type="ECO:0000256" key="5">
    <source>
        <dbReference type="SAM" id="MobiDB-lite"/>
    </source>
</evidence>
<evidence type="ECO:0000256" key="2">
    <source>
        <dbReference type="ARBA" id="ARBA00011322"/>
    </source>
</evidence>
<dbReference type="PANTHER" id="PTHR32114">
    <property type="entry name" value="ABC TRANSPORTER ABCH.3"/>
    <property type="match status" value="1"/>
</dbReference>
<dbReference type="PANTHER" id="PTHR32114:SF2">
    <property type="entry name" value="ABC TRANSPORTER ABCH.3"/>
    <property type="match status" value="1"/>
</dbReference>
<feature type="coiled-coil region" evidence="4">
    <location>
        <begin position="439"/>
        <end position="508"/>
    </location>
</feature>
<dbReference type="InterPro" id="IPR038729">
    <property type="entry name" value="Rad50/SbcC_AAA"/>
</dbReference>
<reference evidence="7 8" key="1">
    <citation type="submission" date="2024-04" db="EMBL/GenBank/DDBJ databases">
        <title>Arthrobacter sp. from Plains bison fecal sample.</title>
        <authorList>
            <person name="Ruzzini A."/>
        </authorList>
    </citation>
    <scope>NUCLEOTIDE SEQUENCE [LARGE SCALE GENOMIC DNA]</scope>
    <source>
        <strain evidence="7 8">EINP1</strain>
    </source>
</reference>